<keyword evidence="1" id="KW-0732">Signal</keyword>
<keyword evidence="3" id="KW-1185">Reference proteome</keyword>
<proteinExistence type="predicted"/>
<dbReference type="EMBL" id="QKKF02014716">
    <property type="protein sequence ID" value="RZF42703.1"/>
    <property type="molecule type" value="Genomic_DNA"/>
</dbReference>
<evidence type="ECO:0000256" key="1">
    <source>
        <dbReference type="SAM" id="SignalP"/>
    </source>
</evidence>
<dbReference type="InParanoid" id="A0A482XAG4"/>
<dbReference type="AlphaFoldDB" id="A0A482XAG4"/>
<feature type="chain" id="PRO_5019853103" evidence="1">
    <location>
        <begin position="26"/>
        <end position="72"/>
    </location>
</feature>
<sequence length="72" mass="8171">MEGKKLTLILLLSVVILASVQSIAANPLDTDLAADYESELLKEAVGNAPSAGHEIDTRCKKKYRKKKWWKWW</sequence>
<name>A0A482XAG4_LAOST</name>
<gene>
    <name evidence="2" type="ORF">LSTR_LSTR001498</name>
</gene>
<feature type="signal peptide" evidence="1">
    <location>
        <begin position="1"/>
        <end position="25"/>
    </location>
</feature>
<dbReference type="Proteomes" id="UP000291343">
    <property type="component" value="Unassembled WGS sequence"/>
</dbReference>
<reference evidence="2 3" key="1">
    <citation type="journal article" date="2017" name="Gigascience">
        <title>Genome sequence of the small brown planthopper, Laodelphax striatellus.</title>
        <authorList>
            <person name="Zhu J."/>
            <person name="Jiang F."/>
            <person name="Wang X."/>
            <person name="Yang P."/>
            <person name="Bao Y."/>
            <person name="Zhao W."/>
            <person name="Wang W."/>
            <person name="Lu H."/>
            <person name="Wang Q."/>
            <person name="Cui N."/>
            <person name="Li J."/>
            <person name="Chen X."/>
            <person name="Luo L."/>
            <person name="Yu J."/>
            <person name="Kang L."/>
            <person name="Cui F."/>
        </authorList>
    </citation>
    <scope>NUCLEOTIDE SEQUENCE [LARGE SCALE GENOMIC DNA]</scope>
    <source>
        <strain evidence="2">Lst14</strain>
    </source>
</reference>
<evidence type="ECO:0000313" key="2">
    <source>
        <dbReference type="EMBL" id="RZF42703.1"/>
    </source>
</evidence>
<accession>A0A482XAG4</accession>
<evidence type="ECO:0000313" key="3">
    <source>
        <dbReference type="Proteomes" id="UP000291343"/>
    </source>
</evidence>
<organism evidence="2 3">
    <name type="scientific">Laodelphax striatellus</name>
    <name type="common">Small brown planthopper</name>
    <name type="synonym">Delphax striatella</name>
    <dbReference type="NCBI Taxonomy" id="195883"/>
    <lineage>
        <taxon>Eukaryota</taxon>
        <taxon>Metazoa</taxon>
        <taxon>Ecdysozoa</taxon>
        <taxon>Arthropoda</taxon>
        <taxon>Hexapoda</taxon>
        <taxon>Insecta</taxon>
        <taxon>Pterygota</taxon>
        <taxon>Neoptera</taxon>
        <taxon>Paraneoptera</taxon>
        <taxon>Hemiptera</taxon>
        <taxon>Auchenorrhyncha</taxon>
        <taxon>Fulgoroidea</taxon>
        <taxon>Delphacidae</taxon>
        <taxon>Criomorphinae</taxon>
        <taxon>Laodelphax</taxon>
    </lineage>
</organism>
<protein>
    <submittedName>
        <fullName evidence="2">Uncharacterized protein</fullName>
    </submittedName>
</protein>
<comment type="caution">
    <text evidence="2">The sequence shown here is derived from an EMBL/GenBank/DDBJ whole genome shotgun (WGS) entry which is preliminary data.</text>
</comment>